<name>A0A1R1I2X5_9RHOO</name>
<gene>
    <name evidence="2" type="ORF">BJN45_12485</name>
</gene>
<comment type="caution">
    <text evidence="2">The sequence shown here is derived from an EMBL/GenBank/DDBJ whole genome shotgun (WGS) entry which is preliminary data.</text>
</comment>
<dbReference type="SMART" id="SM00986">
    <property type="entry name" value="UDG"/>
    <property type="match status" value="1"/>
</dbReference>
<organism evidence="2 3">
    <name type="scientific">Azonexus hydrophilus</name>
    <dbReference type="NCBI Taxonomy" id="418702"/>
    <lineage>
        <taxon>Bacteria</taxon>
        <taxon>Pseudomonadati</taxon>
        <taxon>Pseudomonadota</taxon>
        <taxon>Betaproteobacteria</taxon>
        <taxon>Rhodocyclales</taxon>
        <taxon>Azonexaceae</taxon>
        <taxon>Azonexus</taxon>
    </lineage>
</organism>
<dbReference type="SUPFAM" id="SSF52141">
    <property type="entry name" value="Uracil-DNA glycosylase-like"/>
    <property type="match status" value="1"/>
</dbReference>
<dbReference type="STRING" id="418702.BJN45_12485"/>
<evidence type="ECO:0000313" key="3">
    <source>
        <dbReference type="Proteomes" id="UP000187526"/>
    </source>
</evidence>
<proteinExistence type="predicted"/>
<dbReference type="SMART" id="SM00987">
    <property type="entry name" value="UreE_C"/>
    <property type="match status" value="1"/>
</dbReference>
<dbReference type="AlphaFoldDB" id="A0A1R1I2X5"/>
<dbReference type="Pfam" id="PF03167">
    <property type="entry name" value="UDG"/>
    <property type="match status" value="1"/>
</dbReference>
<dbReference type="EMBL" id="MTHD01000004">
    <property type="protein sequence ID" value="OMG53047.1"/>
    <property type="molecule type" value="Genomic_DNA"/>
</dbReference>
<protein>
    <submittedName>
        <fullName evidence="2">DNA-deoxyinosine glycosylase</fullName>
    </submittedName>
</protein>
<dbReference type="NCBIfam" id="TIGR04274">
    <property type="entry name" value="hypoxanDNAglyco"/>
    <property type="match status" value="1"/>
</dbReference>
<feature type="domain" description="Uracil-DNA glycosylase-like" evidence="1">
    <location>
        <begin position="8"/>
        <end position="164"/>
    </location>
</feature>
<dbReference type="InterPro" id="IPR005122">
    <property type="entry name" value="Uracil-DNA_glycosylase-like"/>
</dbReference>
<reference evidence="2 3" key="1">
    <citation type="submission" date="2016-10" db="EMBL/GenBank/DDBJ databases">
        <title>Alkaliphiles isolated from bioreactors.</title>
        <authorList>
            <person name="Salah Z."/>
            <person name="Rout S.P."/>
            <person name="Humphreys P.N."/>
        </authorList>
    </citation>
    <scope>NUCLEOTIDE SEQUENCE [LARGE SCALE GENOMIC DNA]</scope>
    <source>
        <strain evidence="2 3">ZS02</strain>
    </source>
</reference>
<dbReference type="Gene3D" id="3.40.470.10">
    <property type="entry name" value="Uracil-DNA glycosylase-like domain"/>
    <property type="match status" value="1"/>
</dbReference>
<dbReference type="InterPro" id="IPR036895">
    <property type="entry name" value="Uracil-DNA_glycosylase-like_sf"/>
</dbReference>
<sequence length="173" mass="18509">MSDLACFPPVATPDARILILGSMPGQASLNAGQYYAHPRNAFWPIVGELLGFSPDLPYPQRLQLLQAAGIALWDVIAACERSGSLDAAIVPDSIRANDFAAFFAVHREIRDVFFNGAAAEQAFRRHVAPRLSLAGLSFRRLPSTSPAHAAQGFAQKLAAWSVIPGLPKGSDSV</sequence>
<dbReference type="RefSeq" id="WP_076095707.1">
    <property type="nucleotide sequence ID" value="NZ_MTHD01000004.1"/>
</dbReference>
<accession>A0A1R1I2X5</accession>
<dbReference type="InterPro" id="IPR026353">
    <property type="entry name" value="Hypoxan-DNA_Glyclase"/>
</dbReference>
<keyword evidence="3" id="KW-1185">Reference proteome</keyword>
<dbReference type="Proteomes" id="UP000187526">
    <property type="component" value="Unassembled WGS sequence"/>
</dbReference>
<evidence type="ECO:0000313" key="2">
    <source>
        <dbReference type="EMBL" id="OMG53047.1"/>
    </source>
</evidence>
<dbReference type="CDD" id="cd10032">
    <property type="entry name" value="UDG-F6_HDG"/>
    <property type="match status" value="1"/>
</dbReference>
<evidence type="ECO:0000259" key="1">
    <source>
        <dbReference type="SMART" id="SM00986"/>
    </source>
</evidence>